<dbReference type="KEGG" id="cki:Calkr_0055"/>
<accession>E4S5H2</accession>
<evidence type="ECO:0000313" key="2">
    <source>
        <dbReference type="Proteomes" id="UP000009256"/>
    </source>
</evidence>
<dbReference type="AlphaFoldDB" id="E4S5H2"/>
<dbReference type="eggNOG" id="ENOG5033TVS">
    <property type="taxonomic scope" value="Bacteria"/>
</dbReference>
<proteinExistence type="predicted"/>
<dbReference type="InterPro" id="IPR045926">
    <property type="entry name" value="DUF6345"/>
</dbReference>
<reference key="1">
    <citation type="submission" date="2010-11" db="EMBL/GenBank/DDBJ databases">
        <title>Complete sequence of chromosome of Caldicellulosiruptor kristjanssonii 177R1B.</title>
        <authorList>
            <consortium name="US DOE Joint Genome Institute"/>
            <person name="Lucas S."/>
            <person name="Copeland A."/>
            <person name="Lapidus A."/>
            <person name="Cheng J.-F."/>
            <person name="Bruce D."/>
            <person name="Goodwin L."/>
            <person name="Pitluck S."/>
            <person name="Davenport K."/>
            <person name="Detter J.C."/>
            <person name="Han C."/>
            <person name="Tapia R."/>
            <person name="Land M."/>
            <person name="Hauser L."/>
            <person name="Jeffries C."/>
            <person name="Kyrpides N."/>
            <person name="Ivanova N."/>
            <person name="Mikhailova N."/>
            <person name="Blumer-Schuette S.E."/>
            <person name="Kelly R.M."/>
            <person name="Woyke T."/>
        </authorList>
    </citation>
    <scope>NUCLEOTIDE SEQUENCE</scope>
    <source>
        <strain>177R1B</strain>
    </source>
</reference>
<dbReference type="HOGENOM" id="CLU_992808_0_0_9"/>
<sequence length="280" mass="31620">MRAKKFLAFIILSLILFNSCFGVSANLSGCFLGVSKYSSIWPWEGNCQFGDRAGAQYVTNLKNGLSSVMNAAFVKLNSDANESQFKNVNLTSSYDLLAYSGHGLMFDKENAAHFFARSTGESWHNSKMEYNDEVNARTNEVRFGHNKLKWIIMYTCNWLTNNGDQEKLENIFKTFEGATLTIGFASVMYLDSREATLFAQLLVQQKKSFKDAFLEAASKYQPQRKNGDSIARIQGYTAAANDSLYNYIDCLPSSKWYKNYKSGYSIIKTEIIPHNGQPVQ</sequence>
<organism evidence="1 2">
    <name type="scientific">Caldicellulosiruptor acetigenus (strain ATCC 700853 / DSM 12137 / I77R1B)</name>
    <name type="common">Caldicellulosiruptor kristjanssonii</name>
    <dbReference type="NCBI Taxonomy" id="632335"/>
    <lineage>
        <taxon>Bacteria</taxon>
        <taxon>Bacillati</taxon>
        <taxon>Bacillota</taxon>
        <taxon>Bacillota incertae sedis</taxon>
        <taxon>Caldicellulosiruptorales</taxon>
        <taxon>Caldicellulosiruptoraceae</taxon>
        <taxon>Caldicellulosiruptor</taxon>
    </lineage>
</organism>
<dbReference type="Proteomes" id="UP000009256">
    <property type="component" value="Chromosome"/>
</dbReference>
<dbReference type="RefSeq" id="WP_013431484.1">
    <property type="nucleotide sequence ID" value="NC_014721.1"/>
</dbReference>
<dbReference type="EMBL" id="CP002326">
    <property type="protein sequence ID" value="ADQ39633.1"/>
    <property type="molecule type" value="Genomic_DNA"/>
</dbReference>
<dbReference type="OrthoDB" id="2987126at2"/>
<keyword evidence="2" id="KW-1185">Reference proteome</keyword>
<gene>
    <name evidence="1" type="ordered locus">Calkr_0055</name>
</gene>
<reference evidence="1 2" key="2">
    <citation type="journal article" date="2011" name="J. Bacteriol.">
        <title>Complete genome sequences for the anaerobic, extremely thermophilic plant biomass-degrading bacteria Caldicellulosiruptor hydrothermalis, Caldicellulosiruptor kristjanssonii, Caldicellulosiruptor kronotskyensis, Caldicellulosiruptor owensenis, and Caldicellulosiruptor lactoaceticus.</title>
        <authorList>
            <person name="Blumer-Schuette S.E."/>
            <person name="Ozdemir I."/>
            <person name="Mistry D."/>
            <person name="Lucas S."/>
            <person name="Lapidus A."/>
            <person name="Cheng J.F."/>
            <person name="Goodwin L.A."/>
            <person name="Pitluck S."/>
            <person name="Land M.L."/>
            <person name="Hauser L.J."/>
            <person name="Woyke T."/>
            <person name="Mikhailova N."/>
            <person name="Pati A."/>
            <person name="Kyrpides N.C."/>
            <person name="Ivanova N."/>
            <person name="Detter J.C."/>
            <person name="Walston-Davenport K."/>
            <person name="Han S."/>
            <person name="Adams M.W."/>
            <person name="Kelly R.M."/>
        </authorList>
    </citation>
    <scope>NUCLEOTIDE SEQUENCE [LARGE SCALE GENOMIC DNA]</scope>
    <source>
        <strain evidence="2">ATCC 700853 / DSM 12137 / I77R1B</strain>
    </source>
</reference>
<evidence type="ECO:0000313" key="1">
    <source>
        <dbReference type="EMBL" id="ADQ39633.1"/>
    </source>
</evidence>
<name>E4S5H2_CALA7</name>
<dbReference type="Pfam" id="PF19872">
    <property type="entry name" value="DUF6345"/>
    <property type="match status" value="1"/>
</dbReference>
<protein>
    <submittedName>
        <fullName evidence="1">Uncharacterized protein</fullName>
    </submittedName>
</protein>